<dbReference type="Pfam" id="PF02470">
    <property type="entry name" value="MlaD"/>
    <property type="match status" value="1"/>
</dbReference>
<comment type="caution">
    <text evidence="4">The sequence shown here is derived from an EMBL/GenBank/DDBJ whole genome shotgun (WGS) entry which is preliminary data.</text>
</comment>
<proteinExistence type="predicted"/>
<dbReference type="InterPro" id="IPR052336">
    <property type="entry name" value="MlaD_Phospholipid_Transporter"/>
</dbReference>
<feature type="coiled-coil region" evidence="1">
    <location>
        <begin position="242"/>
        <end position="307"/>
    </location>
</feature>
<dbReference type="PANTHER" id="PTHR33371:SF4">
    <property type="entry name" value="INTERMEMBRANE PHOSPHOLIPID TRANSPORT SYSTEM BINDING PROTEIN MLAD"/>
    <property type="match status" value="1"/>
</dbReference>
<keyword evidence="2" id="KW-0472">Membrane</keyword>
<dbReference type="InterPro" id="IPR003399">
    <property type="entry name" value="Mce/MlaD"/>
</dbReference>
<evidence type="ECO:0000259" key="3">
    <source>
        <dbReference type="Pfam" id="PF02470"/>
    </source>
</evidence>
<reference evidence="4 5" key="1">
    <citation type="submission" date="2021-07" db="EMBL/GenBank/DDBJ databases">
        <authorList>
            <person name="Kim M.K."/>
        </authorList>
    </citation>
    <scope>NUCLEOTIDE SEQUENCE [LARGE SCALE GENOMIC DNA]</scope>
    <source>
        <strain evidence="4 5">HLY7-15</strain>
    </source>
</reference>
<evidence type="ECO:0000313" key="5">
    <source>
        <dbReference type="Proteomes" id="UP000774935"/>
    </source>
</evidence>
<keyword evidence="2" id="KW-0812">Transmembrane</keyword>
<evidence type="ECO:0000256" key="1">
    <source>
        <dbReference type="SAM" id="Coils"/>
    </source>
</evidence>
<keyword evidence="5" id="KW-1185">Reference proteome</keyword>
<keyword evidence="2" id="KW-1133">Transmembrane helix</keyword>
<organism evidence="4 5">
    <name type="scientific">Pontibacter populi</name>
    <dbReference type="NCBI Taxonomy" id="890055"/>
    <lineage>
        <taxon>Bacteria</taxon>
        <taxon>Pseudomonadati</taxon>
        <taxon>Bacteroidota</taxon>
        <taxon>Cytophagia</taxon>
        <taxon>Cytophagales</taxon>
        <taxon>Hymenobacteraceae</taxon>
        <taxon>Pontibacter</taxon>
    </lineage>
</organism>
<protein>
    <submittedName>
        <fullName evidence="4">MCE family protein</fullName>
    </submittedName>
</protein>
<dbReference type="EMBL" id="JAHWXQ010000002">
    <property type="protein sequence ID" value="MBW3365340.1"/>
    <property type="molecule type" value="Genomic_DNA"/>
</dbReference>
<name>A0ABS6XBG3_9BACT</name>
<dbReference type="Proteomes" id="UP000774935">
    <property type="component" value="Unassembled WGS sequence"/>
</dbReference>
<evidence type="ECO:0000313" key="4">
    <source>
        <dbReference type="EMBL" id="MBW3365340.1"/>
    </source>
</evidence>
<feature type="domain" description="Mce/MlaD" evidence="3">
    <location>
        <begin position="40"/>
        <end position="117"/>
    </location>
</feature>
<gene>
    <name evidence="4" type="ORF">KYK27_09815</name>
</gene>
<keyword evidence="1" id="KW-0175">Coiled coil</keyword>
<sequence>MNTADNKRAIIVGIFVLFALLILIVGIFTLGGQQKRFISTITVKAVFDDVAGLKQGNNVWFSGVKIGTIKSIKLYGDSQVEVIMNIEESTQQFIRKDAVARISSESFIGNKNIIIESGSPQSPPVEDGDRLAAVNPLNTDDLMETLQQNNKNLVAITGDFKQLSSKLVNGEGTVGAMLTDTAMADNFKAMVANLQRVSQNTMRASNDLSRFTSQLNTPGSLASELLTDTTVYNQIQASMAQLKQATTSAATLTQNLQQASTNLNDKNNAMGVLLTDKEFARNLQNTMQNLETSTQKFDKNMEALQSNFLLRGFFKKQAKEEEKQKSLQPAQPDTTKL</sequence>
<dbReference type="PANTHER" id="PTHR33371">
    <property type="entry name" value="INTERMEMBRANE PHOSPHOLIPID TRANSPORT SYSTEM BINDING PROTEIN MLAD-RELATED"/>
    <property type="match status" value="1"/>
</dbReference>
<evidence type="ECO:0000256" key="2">
    <source>
        <dbReference type="SAM" id="Phobius"/>
    </source>
</evidence>
<dbReference type="RefSeq" id="WP_199109839.1">
    <property type="nucleotide sequence ID" value="NZ_JAHWXQ010000002.1"/>
</dbReference>
<feature type="transmembrane region" description="Helical" evidence="2">
    <location>
        <begin position="9"/>
        <end position="31"/>
    </location>
</feature>
<accession>A0ABS6XBG3</accession>